<keyword evidence="15" id="KW-1185">Reference proteome</keyword>
<keyword evidence="6" id="KW-0418">Kinase</keyword>
<accession>A0A8B8ZV62</accession>
<feature type="domain" description="EF-hand" evidence="14">
    <location>
        <begin position="325"/>
        <end position="360"/>
    </location>
</feature>
<name>A0A8B8ZV62_PHODC</name>
<dbReference type="InterPro" id="IPR011009">
    <property type="entry name" value="Kinase-like_dom_sf"/>
</dbReference>
<dbReference type="GO" id="GO:0005509">
    <property type="term" value="F:calcium ion binding"/>
    <property type="evidence" value="ECO:0007669"/>
    <property type="project" value="InterPro"/>
</dbReference>
<evidence type="ECO:0000259" key="14">
    <source>
        <dbReference type="PROSITE" id="PS50222"/>
    </source>
</evidence>
<comment type="similarity">
    <text evidence="1">Belongs to the protein kinase superfamily. CAMK Ser/Thr protein kinase family. SNF1 subfamily.</text>
</comment>
<evidence type="ECO:0000256" key="6">
    <source>
        <dbReference type="ARBA" id="ARBA00022777"/>
    </source>
</evidence>
<feature type="region of interest" description="Disordered" evidence="12">
    <location>
        <begin position="27"/>
        <end position="63"/>
    </location>
</feature>
<dbReference type="AlphaFoldDB" id="A0A8B8ZV62"/>
<dbReference type="FunFam" id="1.10.238.10:FF:000050">
    <property type="entry name" value="Calcium-dependent protein kinase 7"/>
    <property type="match status" value="1"/>
</dbReference>
<dbReference type="Pfam" id="PF13499">
    <property type="entry name" value="EF-hand_7"/>
    <property type="match status" value="2"/>
</dbReference>
<dbReference type="InterPro" id="IPR008271">
    <property type="entry name" value="Ser/Thr_kinase_AS"/>
</dbReference>
<dbReference type="CDD" id="cd00051">
    <property type="entry name" value="EFh"/>
    <property type="match status" value="2"/>
</dbReference>
<organism evidence="15 16">
    <name type="scientific">Phoenix dactylifera</name>
    <name type="common">Date palm</name>
    <dbReference type="NCBI Taxonomy" id="42345"/>
    <lineage>
        <taxon>Eukaryota</taxon>
        <taxon>Viridiplantae</taxon>
        <taxon>Streptophyta</taxon>
        <taxon>Embryophyta</taxon>
        <taxon>Tracheophyta</taxon>
        <taxon>Spermatophyta</taxon>
        <taxon>Magnoliopsida</taxon>
        <taxon>Liliopsida</taxon>
        <taxon>Arecaceae</taxon>
        <taxon>Coryphoideae</taxon>
        <taxon>Phoeniceae</taxon>
        <taxon>Phoenix</taxon>
    </lineage>
</organism>
<dbReference type="PROSITE" id="PS00108">
    <property type="entry name" value="PROTEIN_KINASE_ST"/>
    <property type="match status" value="1"/>
</dbReference>
<dbReference type="InterPro" id="IPR000719">
    <property type="entry name" value="Prot_kinase_dom"/>
</dbReference>
<proteinExistence type="inferred from homology"/>
<evidence type="ECO:0000256" key="4">
    <source>
        <dbReference type="ARBA" id="ARBA00022737"/>
    </source>
</evidence>
<dbReference type="InterPro" id="IPR018247">
    <property type="entry name" value="EF_Hand_1_Ca_BS"/>
</dbReference>
<evidence type="ECO:0000313" key="17">
    <source>
        <dbReference type="RefSeq" id="XP_038978946.1"/>
    </source>
</evidence>
<dbReference type="PROSITE" id="PS50011">
    <property type="entry name" value="PROTEIN_KINASE_DOM"/>
    <property type="match status" value="1"/>
</dbReference>
<feature type="domain" description="EF-hand" evidence="14">
    <location>
        <begin position="433"/>
        <end position="468"/>
    </location>
</feature>
<dbReference type="PROSITE" id="PS00018">
    <property type="entry name" value="EF_HAND_1"/>
    <property type="match status" value="4"/>
</dbReference>
<dbReference type="SUPFAM" id="SSF47473">
    <property type="entry name" value="EF-hand"/>
    <property type="match status" value="1"/>
</dbReference>
<dbReference type="RefSeq" id="XP_038975403.1">
    <property type="nucleotide sequence ID" value="XM_039119475.1"/>
</dbReference>
<dbReference type="Proteomes" id="UP000228380">
    <property type="component" value="Unplaced"/>
</dbReference>
<comment type="function">
    <text evidence="9">CIPK serine-threonine protein kinases interact with CBL proteins. Binding of a CBL protein to the regulatory NAF domain of CIPK protein lead to the activation of the kinase in a calcium-dependent manner.</text>
</comment>
<dbReference type="GeneID" id="120106531"/>
<evidence type="ECO:0000313" key="16">
    <source>
        <dbReference type="RefSeq" id="XP_038975403.1"/>
    </source>
</evidence>
<dbReference type="InterPro" id="IPR017441">
    <property type="entry name" value="Protein_kinase_ATP_BS"/>
</dbReference>
<sequence length="496" mass="55763">MGGCYSAPSSSDAYFRRSRKLRCLPSISCDYDDDDDDDGDGVDDDPLSRLSSGSASPDSVLRGPHSSAAEFLRRFRLGVELGRGEFGVTRRCCDAATGETLACKSISKRKLRTTIDVSDVRREIEIMRCLPEHPNIVQLREAYEDGEAVHLVMEICEGGELFDRIVARGHYTERAAAIIFKTIGEVVQICHKHGVIHRDLKPENFLFANESEDAPLKAIDFGLSVFFKPGQRFSEVVGSPYYMAPEVLKRNYGPEVDVWSAGVILYILLCGVPPFWAEHPWLQNANTAPNVSLGEIVRARLKQFSAMNKFKKKALRVVAEQLPVEEVTSLKQMFHMMDKDKNGHLTFEELKEGLHINGERVPEPDLQMLMEAADTDGNGTLDCEEFVTVSLHLKKVNSEERLAEAFNFFDKDGSGFIEVEELREALGEGDLGPNEQVIWEIISDVDKDKDGRISFQEFELMMKTGSDWRNASRQYSRQALSTLSRRLFKDGSMKKG</sequence>
<evidence type="ECO:0000256" key="5">
    <source>
        <dbReference type="ARBA" id="ARBA00022741"/>
    </source>
</evidence>
<evidence type="ECO:0000256" key="2">
    <source>
        <dbReference type="ARBA" id="ARBA00022527"/>
    </source>
</evidence>
<feature type="domain" description="EF-hand" evidence="14">
    <location>
        <begin position="397"/>
        <end position="432"/>
    </location>
</feature>
<dbReference type="FunFam" id="1.10.510.10:FF:000571">
    <property type="entry name" value="Maternal embryonic leucine zipper kinase"/>
    <property type="match status" value="1"/>
</dbReference>
<evidence type="ECO:0000256" key="3">
    <source>
        <dbReference type="ARBA" id="ARBA00022679"/>
    </source>
</evidence>
<dbReference type="RefSeq" id="XP_038978946.1">
    <property type="nucleotide sequence ID" value="XM_039123018.1"/>
</dbReference>
<feature type="domain" description="EF-hand" evidence="14">
    <location>
        <begin position="361"/>
        <end position="396"/>
    </location>
</feature>
<dbReference type="PROSITE" id="PS00107">
    <property type="entry name" value="PROTEIN_KINASE_ATP"/>
    <property type="match status" value="1"/>
</dbReference>
<keyword evidence="3" id="KW-0808">Transferase</keyword>
<dbReference type="InterPro" id="IPR050205">
    <property type="entry name" value="CDPK_Ser/Thr_kinases"/>
</dbReference>
<dbReference type="Pfam" id="PF00069">
    <property type="entry name" value="Pkinase"/>
    <property type="match status" value="1"/>
</dbReference>
<dbReference type="PROSITE" id="PS50222">
    <property type="entry name" value="EF_HAND_2"/>
    <property type="match status" value="4"/>
</dbReference>
<dbReference type="SMART" id="SM00220">
    <property type="entry name" value="S_TKc"/>
    <property type="match status" value="1"/>
</dbReference>
<dbReference type="GO" id="GO:0005524">
    <property type="term" value="F:ATP binding"/>
    <property type="evidence" value="ECO:0007669"/>
    <property type="project" value="UniProtKB-UniRule"/>
</dbReference>
<gene>
    <name evidence="16" type="primary">LOC120106531</name>
    <name evidence="17" type="synonym">LOC103696783</name>
</gene>
<dbReference type="SUPFAM" id="SSF56112">
    <property type="entry name" value="Protein kinase-like (PK-like)"/>
    <property type="match status" value="1"/>
</dbReference>
<protein>
    <submittedName>
        <fullName evidence="16 17">Calcium-dependent protein kinase 21-like isoform X2</fullName>
    </submittedName>
</protein>
<evidence type="ECO:0000256" key="11">
    <source>
        <dbReference type="RuleBase" id="RU000304"/>
    </source>
</evidence>
<evidence type="ECO:0000256" key="1">
    <source>
        <dbReference type="ARBA" id="ARBA00006234"/>
    </source>
</evidence>
<keyword evidence="4" id="KW-0677">Repeat</keyword>
<dbReference type="InterPro" id="IPR002048">
    <property type="entry name" value="EF_hand_dom"/>
</dbReference>
<evidence type="ECO:0000256" key="10">
    <source>
        <dbReference type="PROSITE-ProRule" id="PRU10141"/>
    </source>
</evidence>
<dbReference type="Gene3D" id="1.10.238.10">
    <property type="entry name" value="EF-hand"/>
    <property type="match status" value="2"/>
</dbReference>
<dbReference type="InterPro" id="IPR011992">
    <property type="entry name" value="EF-hand-dom_pair"/>
</dbReference>
<feature type="compositionally biased region" description="Acidic residues" evidence="12">
    <location>
        <begin position="30"/>
        <end position="45"/>
    </location>
</feature>
<feature type="domain" description="Protein kinase" evidence="13">
    <location>
        <begin position="75"/>
        <end position="347"/>
    </location>
</feature>
<dbReference type="CDD" id="cd05117">
    <property type="entry name" value="STKc_CAMK"/>
    <property type="match status" value="1"/>
</dbReference>
<evidence type="ECO:0000256" key="9">
    <source>
        <dbReference type="ARBA" id="ARBA00058225"/>
    </source>
</evidence>
<evidence type="ECO:0000256" key="8">
    <source>
        <dbReference type="ARBA" id="ARBA00022840"/>
    </source>
</evidence>
<evidence type="ECO:0000313" key="15">
    <source>
        <dbReference type="Proteomes" id="UP000228380"/>
    </source>
</evidence>
<feature type="binding site" evidence="10">
    <location>
        <position position="104"/>
    </location>
    <ligand>
        <name>ATP</name>
        <dbReference type="ChEBI" id="CHEBI:30616"/>
    </ligand>
</feature>
<evidence type="ECO:0000256" key="7">
    <source>
        <dbReference type="ARBA" id="ARBA00022837"/>
    </source>
</evidence>
<dbReference type="SMART" id="SM00054">
    <property type="entry name" value="EFh"/>
    <property type="match status" value="4"/>
</dbReference>
<keyword evidence="2 11" id="KW-0723">Serine/threonine-protein kinase</keyword>
<dbReference type="PANTHER" id="PTHR24349">
    <property type="entry name" value="SERINE/THREONINE-PROTEIN KINASE"/>
    <property type="match status" value="1"/>
</dbReference>
<keyword evidence="8 10" id="KW-0067">ATP-binding</keyword>
<dbReference type="Gene3D" id="1.10.510.10">
    <property type="entry name" value="Transferase(Phosphotransferase) domain 1"/>
    <property type="match status" value="1"/>
</dbReference>
<dbReference type="Gene3D" id="3.30.200.20">
    <property type="entry name" value="Phosphorylase Kinase, domain 1"/>
    <property type="match status" value="1"/>
</dbReference>
<dbReference type="GO" id="GO:0004674">
    <property type="term" value="F:protein serine/threonine kinase activity"/>
    <property type="evidence" value="ECO:0007669"/>
    <property type="project" value="UniProtKB-KW"/>
</dbReference>
<reference evidence="16 17" key="1">
    <citation type="submission" date="2025-04" db="UniProtKB">
        <authorList>
            <consortium name="RefSeq"/>
        </authorList>
    </citation>
    <scope>IDENTIFICATION</scope>
    <source>
        <tissue evidence="16 17">Young leaves</tissue>
    </source>
</reference>
<evidence type="ECO:0000256" key="12">
    <source>
        <dbReference type="SAM" id="MobiDB-lite"/>
    </source>
</evidence>
<dbReference type="FunFam" id="3.30.200.20:FF:000462">
    <property type="entry name" value="Calcium-dependent protein kinase 24"/>
    <property type="match status" value="1"/>
</dbReference>
<keyword evidence="7" id="KW-0106">Calcium</keyword>
<keyword evidence="5 10" id="KW-0547">Nucleotide-binding</keyword>
<evidence type="ECO:0000259" key="13">
    <source>
        <dbReference type="PROSITE" id="PS50011"/>
    </source>
</evidence>